<accession>A0A9D4H6A5</accession>
<feature type="non-terminal residue" evidence="1">
    <location>
        <position position="147"/>
    </location>
</feature>
<dbReference type="InterPro" id="IPR036397">
    <property type="entry name" value="RNaseH_sf"/>
</dbReference>
<organism evidence="1 2">
    <name type="scientific">Dreissena polymorpha</name>
    <name type="common">Zebra mussel</name>
    <name type="synonym">Mytilus polymorpha</name>
    <dbReference type="NCBI Taxonomy" id="45954"/>
    <lineage>
        <taxon>Eukaryota</taxon>
        <taxon>Metazoa</taxon>
        <taxon>Spiralia</taxon>
        <taxon>Lophotrochozoa</taxon>
        <taxon>Mollusca</taxon>
        <taxon>Bivalvia</taxon>
        <taxon>Autobranchia</taxon>
        <taxon>Heteroconchia</taxon>
        <taxon>Euheterodonta</taxon>
        <taxon>Imparidentia</taxon>
        <taxon>Neoheterodontei</taxon>
        <taxon>Myida</taxon>
        <taxon>Dreissenoidea</taxon>
        <taxon>Dreissenidae</taxon>
        <taxon>Dreissena</taxon>
    </lineage>
</organism>
<dbReference type="EMBL" id="JAIWYP010000005">
    <property type="protein sequence ID" value="KAH3828300.1"/>
    <property type="molecule type" value="Genomic_DNA"/>
</dbReference>
<protein>
    <submittedName>
        <fullName evidence="1">Uncharacterized protein</fullName>
    </submittedName>
</protein>
<evidence type="ECO:0000313" key="2">
    <source>
        <dbReference type="Proteomes" id="UP000828390"/>
    </source>
</evidence>
<name>A0A9D4H6A5_DREPO</name>
<dbReference type="GO" id="GO:0003676">
    <property type="term" value="F:nucleic acid binding"/>
    <property type="evidence" value="ECO:0007669"/>
    <property type="project" value="InterPro"/>
</dbReference>
<dbReference type="Gene3D" id="3.30.420.10">
    <property type="entry name" value="Ribonuclease H-like superfamily/Ribonuclease H"/>
    <property type="match status" value="1"/>
</dbReference>
<gene>
    <name evidence="1" type="ORF">DPMN_130253</name>
</gene>
<dbReference type="AlphaFoldDB" id="A0A9D4H6A5"/>
<reference evidence="1" key="1">
    <citation type="journal article" date="2019" name="bioRxiv">
        <title>The Genome of the Zebra Mussel, Dreissena polymorpha: A Resource for Invasive Species Research.</title>
        <authorList>
            <person name="McCartney M.A."/>
            <person name="Auch B."/>
            <person name="Kono T."/>
            <person name="Mallez S."/>
            <person name="Zhang Y."/>
            <person name="Obille A."/>
            <person name="Becker A."/>
            <person name="Abrahante J.E."/>
            <person name="Garbe J."/>
            <person name="Badalamenti J.P."/>
            <person name="Herman A."/>
            <person name="Mangelson H."/>
            <person name="Liachko I."/>
            <person name="Sullivan S."/>
            <person name="Sone E.D."/>
            <person name="Koren S."/>
            <person name="Silverstein K.A.T."/>
            <person name="Beckman K.B."/>
            <person name="Gohl D.M."/>
        </authorList>
    </citation>
    <scope>NUCLEOTIDE SEQUENCE</scope>
    <source>
        <strain evidence="1">Duluth1</strain>
        <tissue evidence="1">Whole animal</tissue>
    </source>
</reference>
<evidence type="ECO:0000313" key="1">
    <source>
        <dbReference type="EMBL" id="KAH3828300.1"/>
    </source>
</evidence>
<sequence>MSLVQGISRFPYNGQFCNLGPIPLTKYNIGGELQKGLSGDVYVSCENPREVNRVAYRKQNHLRTRGMPCFDVITNLGTGFTKLYPGQSHKHEDLVQHAIQATYNSHDALADVEALGSLLQTYKITDIMANSLTVTAIHNSVRFSHEK</sequence>
<reference evidence="1" key="2">
    <citation type="submission" date="2020-11" db="EMBL/GenBank/DDBJ databases">
        <authorList>
            <person name="McCartney M.A."/>
            <person name="Auch B."/>
            <person name="Kono T."/>
            <person name="Mallez S."/>
            <person name="Becker A."/>
            <person name="Gohl D.M."/>
            <person name="Silverstein K.A.T."/>
            <person name="Koren S."/>
            <person name="Bechman K.B."/>
            <person name="Herman A."/>
            <person name="Abrahante J.E."/>
            <person name="Garbe J."/>
        </authorList>
    </citation>
    <scope>NUCLEOTIDE SEQUENCE</scope>
    <source>
        <strain evidence="1">Duluth1</strain>
        <tissue evidence="1">Whole animal</tissue>
    </source>
</reference>
<proteinExistence type="predicted"/>
<comment type="caution">
    <text evidence="1">The sequence shown here is derived from an EMBL/GenBank/DDBJ whole genome shotgun (WGS) entry which is preliminary data.</text>
</comment>
<dbReference type="Proteomes" id="UP000828390">
    <property type="component" value="Unassembled WGS sequence"/>
</dbReference>
<keyword evidence="2" id="KW-1185">Reference proteome</keyword>